<feature type="compositionally biased region" description="Polar residues" evidence="1">
    <location>
        <begin position="660"/>
        <end position="670"/>
    </location>
</feature>
<feature type="region of interest" description="Disordered" evidence="1">
    <location>
        <begin position="1"/>
        <end position="180"/>
    </location>
</feature>
<proteinExistence type="predicted"/>
<dbReference type="SUPFAM" id="SSF55486">
    <property type="entry name" value="Metalloproteases ('zincins'), catalytic domain"/>
    <property type="match status" value="1"/>
</dbReference>
<feature type="region of interest" description="Disordered" evidence="1">
    <location>
        <begin position="1234"/>
        <end position="1267"/>
    </location>
</feature>
<feature type="transmembrane region" description="Helical" evidence="2">
    <location>
        <begin position="1203"/>
        <end position="1222"/>
    </location>
</feature>
<reference evidence="3" key="2">
    <citation type="submission" date="2021-09" db="EMBL/GenBank/DDBJ databases">
        <authorList>
            <person name="Jia N."/>
            <person name="Wang J."/>
            <person name="Shi W."/>
            <person name="Du L."/>
            <person name="Sun Y."/>
            <person name="Zhan W."/>
            <person name="Jiang J."/>
            <person name="Wang Q."/>
            <person name="Zhang B."/>
            <person name="Ji P."/>
            <person name="Sakyi L.B."/>
            <person name="Cui X."/>
            <person name="Yuan T."/>
            <person name="Jiang B."/>
            <person name="Yang W."/>
            <person name="Lam T.T.-Y."/>
            <person name="Chang Q."/>
            <person name="Ding S."/>
            <person name="Wang X."/>
            <person name="Zhu J."/>
            <person name="Ruan X."/>
            <person name="Zhao L."/>
            <person name="Wei J."/>
            <person name="Que T."/>
            <person name="Du C."/>
            <person name="Cheng J."/>
            <person name="Dai P."/>
            <person name="Han X."/>
            <person name="Huang E."/>
            <person name="Gao Y."/>
            <person name="Liu J."/>
            <person name="Shao H."/>
            <person name="Ye R."/>
            <person name="Li L."/>
            <person name="Wei W."/>
            <person name="Wang X."/>
            <person name="Wang C."/>
            <person name="Huo Q."/>
            <person name="Li W."/>
            <person name="Guo W."/>
            <person name="Chen H."/>
            <person name="Chen S."/>
            <person name="Zhou L."/>
            <person name="Zhou L."/>
            <person name="Ni X."/>
            <person name="Tian J."/>
            <person name="Zhou Y."/>
            <person name="Sheng Y."/>
            <person name="Liu T."/>
            <person name="Pan Y."/>
            <person name="Xia L."/>
            <person name="Li J."/>
            <person name="Zhao F."/>
            <person name="Cao W."/>
        </authorList>
    </citation>
    <scope>NUCLEOTIDE SEQUENCE</scope>
    <source>
        <strain evidence="3">Rmic-2018</strain>
        <tissue evidence="3">Larvae</tissue>
    </source>
</reference>
<accession>A0A9J6DEN8</accession>
<feature type="compositionally biased region" description="Basic and acidic residues" evidence="1">
    <location>
        <begin position="1"/>
        <end position="14"/>
    </location>
</feature>
<keyword evidence="2" id="KW-0472">Membrane</keyword>
<dbReference type="InterPro" id="IPR000718">
    <property type="entry name" value="Peptidase_M13"/>
</dbReference>
<feature type="compositionally biased region" description="Basic and acidic residues" evidence="1">
    <location>
        <begin position="635"/>
        <end position="659"/>
    </location>
</feature>
<dbReference type="Gene3D" id="1.10.1380.10">
    <property type="entry name" value="Neutral endopeptidase , domain2"/>
    <property type="match status" value="1"/>
</dbReference>
<feature type="compositionally biased region" description="Polar residues" evidence="1">
    <location>
        <begin position="936"/>
        <end position="945"/>
    </location>
</feature>
<evidence type="ECO:0000256" key="1">
    <source>
        <dbReference type="SAM" id="MobiDB-lite"/>
    </source>
</evidence>
<keyword evidence="2" id="KW-0812">Transmembrane</keyword>
<evidence type="ECO:0008006" key="5">
    <source>
        <dbReference type="Google" id="ProtNLM"/>
    </source>
</evidence>
<feature type="compositionally biased region" description="Basic residues" evidence="1">
    <location>
        <begin position="886"/>
        <end position="897"/>
    </location>
</feature>
<keyword evidence="2" id="KW-1133">Transmembrane helix</keyword>
<evidence type="ECO:0000313" key="3">
    <source>
        <dbReference type="EMBL" id="KAH8020573.1"/>
    </source>
</evidence>
<feature type="region of interest" description="Disordered" evidence="1">
    <location>
        <begin position="333"/>
        <end position="356"/>
    </location>
</feature>
<protein>
    <recommendedName>
        <fullName evidence="5">Peptidase M13 N-terminal domain-containing protein</fullName>
    </recommendedName>
</protein>
<dbReference type="PROSITE" id="PS51885">
    <property type="entry name" value="NEPRILYSIN"/>
    <property type="match status" value="1"/>
</dbReference>
<feature type="compositionally biased region" description="Pro residues" evidence="1">
    <location>
        <begin position="1245"/>
        <end position="1264"/>
    </location>
</feature>
<feature type="compositionally biased region" description="Basic residues" evidence="1">
    <location>
        <begin position="918"/>
        <end position="931"/>
    </location>
</feature>
<feature type="compositionally biased region" description="Polar residues" evidence="1">
    <location>
        <begin position="346"/>
        <end position="356"/>
    </location>
</feature>
<feature type="region of interest" description="Disordered" evidence="1">
    <location>
        <begin position="607"/>
        <end position="670"/>
    </location>
</feature>
<dbReference type="VEuPathDB" id="VectorBase:LOC119174008"/>
<feature type="compositionally biased region" description="Polar residues" evidence="1">
    <location>
        <begin position="452"/>
        <end position="461"/>
    </location>
</feature>
<feature type="compositionally biased region" description="Polar residues" evidence="1">
    <location>
        <begin position="899"/>
        <end position="910"/>
    </location>
</feature>
<dbReference type="GO" id="GO:0004222">
    <property type="term" value="F:metalloendopeptidase activity"/>
    <property type="evidence" value="ECO:0007669"/>
    <property type="project" value="InterPro"/>
</dbReference>
<name>A0A9J6DEN8_RHIMP</name>
<dbReference type="Gene3D" id="3.40.390.10">
    <property type="entry name" value="Collagenase (Catalytic Domain)"/>
    <property type="match status" value="1"/>
</dbReference>
<evidence type="ECO:0000256" key="2">
    <source>
        <dbReference type="SAM" id="Phobius"/>
    </source>
</evidence>
<organism evidence="3 4">
    <name type="scientific">Rhipicephalus microplus</name>
    <name type="common">Cattle tick</name>
    <name type="synonym">Boophilus microplus</name>
    <dbReference type="NCBI Taxonomy" id="6941"/>
    <lineage>
        <taxon>Eukaryota</taxon>
        <taxon>Metazoa</taxon>
        <taxon>Ecdysozoa</taxon>
        <taxon>Arthropoda</taxon>
        <taxon>Chelicerata</taxon>
        <taxon>Arachnida</taxon>
        <taxon>Acari</taxon>
        <taxon>Parasitiformes</taxon>
        <taxon>Ixodida</taxon>
        <taxon>Ixodoidea</taxon>
        <taxon>Ixodidae</taxon>
        <taxon>Rhipicephalinae</taxon>
        <taxon>Rhipicephalus</taxon>
        <taxon>Boophilus</taxon>
    </lineage>
</organism>
<dbReference type="Proteomes" id="UP000821866">
    <property type="component" value="Chromosome 7"/>
</dbReference>
<feature type="region of interest" description="Disordered" evidence="1">
    <location>
        <begin position="788"/>
        <end position="947"/>
    </location>
</feature>
<comment type="caution">
    <text evidence="3">The sequence shown here is derived from an EMBL/GenBank/DDBJ whole genome shotgun (WGS) entry which is preliminary data.</text>
</comment>
<dbReference type="InterPro" id="IPR024079">
    <property type="entry name" value="MetalloPept_cat_dom_sf"/>
</dbReference>
<keyword evidence="4" id="KW-1185">Reference proteome</keyword>
<feature type="compositionally biased region" description="Polar residues" evidence="1">
    <location>
        <begin position="862"/>
        <end position="876"/>
    </location>
</feature>
<dbReference type="InterPro" id="IPR042089">
    <property type="entry name" value="Peptidase_M13_dom_2"/>
</dbReference>
<feature type="region of interest" description="Disordered" evidence="1">
    <location>
        <begin position="452"/>
        <end position="475"/>
    </location>
</feature>
<feature type="compositionally biased region" description="Basic residues" evidence="1">
    <location>
        <begin position="143"/>
        <end position="156"/>
    </location>
</feature>
<gene>
    <name evidence="3" type="ORF">HPB51_002522</name>
</gene>
<feature type="compositionally biased region" description="Basic and acidic residues" evidence="1">
    <location>
        <begin position="23"/>
        <end position="37"/>
    </location>
</feature>
<dbReference type="GO" id="GO:0006508">
    <property type="term" value="P:proteolysis"/>
    <property type="evidence" value="ECO:0007669"/>
    <property type="project" value="InterPro"/>
</dbReference>
<dbReference type="EMBL" id="JABSTU010000009">
    <property type="protein sequence ID" value="KAH8020573.1"/>
    <property type="molecule type" value="Genomic_DNA"/>
</dbReference>
<evidence type="ECO:0000313" key="4">
    <source>
        <dbReference type="Proteomes" id="UP000821866"/>
    </source>
</evidence>
<feature type="region of interest" description="Disordered" evidence="1">
    <location>
        <begin position="1141"/>
        <end position="1176"/>
    </location>
</feature>
<reference evidence="3" key="1">
    <citation type="journal article" date="2020" name="Cell">
        <title>Large-Scale Comparative Analyses of Tick Genomes Elucidate Their Genetic Diversity and Vector Capacities.</title>
        <authorList>
            <consortium name="Tick Genome and Microbiome Consortium (TIGMIC)"/>
            <person name="Jia N."/>
            <person name="Wang J."/>
            <person name="Shi W."/>
            <person name="Du L."/>
            <person name="Sun Y."/>
            <person name="Zhan W."/>
            <person name="Jiang J.F."/>
            <person name="Wang Q."/>
            <person name="Zhang B."/>
            <person name="Ji P."/>
            <person name="Bell-Sakyi L."/>
            <person name="Cui X.M."/>
            <person name="Yuan T.T."/>
            <person name="Jiang B.G."/>
            <person name="Yang W.F."/>
            <person name="Lam T.T."/>
            <person name="Chang Q.C."/>
            <person name="Ding S.J."/>
            <person name="Wang X.J."/>
            <person name="Zhu J.G."/>
            <person name="Ruan X.D."/>
            <person name="Zhao L."/>
            <person name="Wei J.T."/>
            <person name="Ye R.Z."/>
            <person name="Que T.C."/>
            <person name="Du C.H."/>
            <person name="Zhou Y.H."/>
            <person name="Cheng J.X."/>
            <person name="Dai P.F."/>
            <person name="Guo W.B."/>
            <person name="Han X.H."/>
            <person name="Huang E.J."/>
            <person name="Li L.F."/>
            <person name="Wei W."/>
            <person name="Gao Y.C."/>
            <person name="Liu J.Z."/>
            <person name="Shao H.Z."/>
            <person name="Wang X."/>
            <person name="Wang C.C."/>
            <person name="Yang T.C."/>
            <person name="Huo Q.B."/>
            <person name="Li W."/>
            <person name="Chen H.Y."/>
            <person name="Chen S.E."/>
            <person name="Zhou L.G."/>
            <person name="Ni X.B."/>
            <person name="Tian J.H."/>
            <person name="Sheng Y."/>
            <person name="Liu T."/>
            <person name="Pan Y.S."/>
            <person name="Xia L.Y."/>
            <person name="Li J."/>
            <person name="Zhao F."/>
            <person name="Cao W.C."/>
        </authorList>
    </citation>
    <scope>NUCLEOTIDE SEQUENCE</scope>
    <source>
        <strain evidence="3">Rmic-2018</strain>
    </source>
</reference>
<sequence length="1484" mass="158922">MAEAGKGSDDKSGEPSDAPQADSEPKKSSMKATKEDGSTSGEKPKKKKKKSAEDLATHGNLGKIASEAASNRDTSTGSVKKPKGGKKSSSKEGKSDGKANATKKSSSKEGKSAGKASAVKKGRHSKVGLETLSGSEAKDAIKGKKSRKRKKKKKHVASQLPSSPVALHPPSAPDASAQSYFAYPPGTLPYPAQPPIPQHAIVQLPPASAPQTSSGVLSKIGAFLGIVERKDASQHPPADFTTASNVSTQLHPPLFLAPQGQQMPYGAFQSMPGQLAPPGGQLPMTAQQTPLVTVQPNVSLQEGYVQPNSGQPTLDQNLAGQQATVNHAMRGQNIDQPMPAEPIQGYTPSQSLPSQLTPGQPIPIQPDEQVQGKMVPSYLLPNQPMPTYLPKEPSLTEPMASQHVPGATASFIDQSVPTHAVVEQSVPLKPLFGRDYTGQTIVSRPMIVSRAVSTETASSEQTLDKASTHAQPPQISQGDMAQAINLYGPQTSIQTPIRRSSLLFTNTANPPGGPFVPALYRQGSRTEDSFYHGFAMAEPQVLQDGMPSSMLPKQLSSARTSVAQLPQIESTPRSSRFFAYGQIEMSRPAARRPSRSLYAADTLPRRSSWSSFSRRPSRTQDYPLASPGSLSGTIDDMRPNSHEDYDVMEPVESRRDSSAKQRSSCMRLSQSRLHAETRELAEDFDSTRAWRFSVGRLEPPQRTASASTPYQPWETRCAADTTQHIKYTAAVAEDLRVASLALRRLQYNNERERRRRDFLATELMKRAALASSEVRRASMALAAMYPEDAFPGDTASSTEQGGRRLSKANAKKAELPARPAAGPGGEHKAQGITSTSWREHRRMSHRGPGALPSRPANEKGRGSQSPDFLFEATSSRLADMPNARKTTSKRSLARKSSHSLDFSFQATSSGAAAMPGVRKARSKKSLARKSSRASLTTDAESSSHGDSGCDMCGGLWRGLVREAPSKESSTTQFEDVVLELGGHVTSPLTWPLACPGGRKRSSVATVTMLGAARRGSRRSKQPKQAVSDEQVTAVLLEDVQASPLECFQGVSHDIVASIAGKGDAQSVAGGRRGEARELSCEWVEGPAAAAGEGESDVNALLRHDLLGTTPTPVRKSLKVGEQVGTLDENALNRMMRDSSVGVPAEHLEREGEDQGQPAADGQEGDGPYHPMEGGRLPLDEEANVEAEMWKFAESTVPLFPESAVAVLFLLACLVWVAVVLFAGSAHHNWLNTTSDHEAKTGRPEGSPPTSPPNGPPTARPPYPTASPSSDWLVCDSALCQREARRLSTLLEGEPCRNFYDYACQRLDETPPLPKRGTASSTDTRLTDELDDALVAYVRDATHSDVAPARELLQACGTGSARDLADFVAAYVQPSWPASDATSDVAVWEAAGRLLRELNVAALVSVVPVVKSRTAVALGPAQLLLMPGDDASQEQLLSDAVRATVTFVSTTADARTVAEDVVKVLSDLSKVRAVVCKKPHYQKQC</sequence>